<dbReference type="OrthoDB" id="10009287at2759"/>
<evidence type="ECO:0000256" key="4">
    <source>
        <dbReference type="ARBA" id="ARBA00022989"/>
    </source>
</evidence>
<dbReference type="AlphaFoldDB" id="A0A1Y1W9B6"/>
<dbReference type="GeneID" id="63804369"/>
<evidence type="ECO:0000256" key="5">
    <source>
        <dbReference type="ARBA" id="ARBA00023136"/>
    </source>
</evidence>
<organism evidence="8 9">
    <name type="scientific">Linderina pennispora</name>
    <dbReference type="NCBI Taxonomy" id="61395"/>
    <lineage>
        <taxon>Eukaryota</taxon>
        <taxon>Fungi</taxon>
        <taxon>Fungi incertae sedis</taxon>
        <taxon>Zoopagomycota</taxon>
        <taxon>Kickxellomycotina</taxon>
        <taxon>Kickxellomycetes</taxon>
        <taxon>Kickxellales</taxon>
        <taxon>Kickxellaceae</taxon>
        <taxon>Linderina</taxon>
    </lineage>
</organism>
<feature type="compositionally biased region" description="Acidic residues" evidence="7">
    <location>
        <begin position="257"/>
        <end position="271"/>
    </location>
</feature>
<dbReference type="Proteomes" id="UP000193922">
    <property type="component" value="Unassembled WGS sequence"/>
</dbReference>
<dbReference type="PANTHER" id="PTHR12300">
    <property type="entry name" value="HVA22-LIKE PROTEINS"/>
    <property type="match status" value="1"/>
</dbReference>
<evidence type="ECO:0000256" key="7">
    <source>
        <dbReference type="SAM" id="MobiDB-lite"/>
    </source>
</evidence>
<keyword evidence="5" id="KW-0472">Membrane</keyword>
<feature type="region of interest" description="Disordered" evidence="7">
    <location>
        <begin position="227"/>
        <end position="328"/>
    </location>
</feature>
<protein>
    <recommendedName>
        <fullName evidence="6">Protein YOP1</fullName>
    </recommendedName>
</protein>
<comment type="similarity">
    <text evidence="2 6">Belongs to the DP1 family.</text>
</comment>
<dbReference type="InterPro" id="IPR004345">
    <property type="entry name" value="TB2_DP1_HVA22"/>
</dbReference>
<name>A0A1Y1W9B6_9FUNG</name>
<dbReference type="Pfam" id="PF03134">
    <property type="entry name" value="TB2_DP1_HVA22"/>
    <property type="match status" value="1"/>
</dbReference>
<evidence type="ECO:0000256" key="3">
    <source>
        <dbReference type="ARBA" id="ARBA00022692"/>
    </source>
</evidence>
<keyword evidence="4" id="KW-1133">Transmembrane helix</keyword>
<keyword evidence="3" id="KW-0812">Transmembrane</keyword>
<comment type="subcellular location">
    <subcellularLocation>
        <location evidence="1 6">Membrane</location>
        <topology evidence="1 6">Multi-pass membrane protein</topology>
    </subcellularLocation>
</comment>
<proteinExistence type="inferred from homology"/>
<reference evidence="8 9" key="1">
    <citation type="submission" date="2016-07" db="EMBL/GenBank/DDBJ databases">
        <title>Pervasive Adenine N6-methylation of Active Genes in Fungi.</title>
        <authorList>
            <consortium name="DOE Joint Genome Institute"/>
            <person name="Mondo S.J."/>
            <person name="Dannebaum R.O."/>
            <person name="Kuo R.C."/>
            <person name="Labutti K."/>
            <person name="Haridas S."/>
            <person name="Kuo A."/>
            <person name="Salamov A."/>
            <person name="Ahrendt S.R."/>
            <person name="Lipzen A."/>
            <person name="Sullivan W."/>
            <person name="Andreopoulos W.B."/>
            <person name="Clum A."/>
            <person name="Lindquist E."/>
            <person name="Daum C."/>
            <person name="Ramamoorthy G.K."/>
            <person name="Gryganskyi A."/>
            <person name="Culley D."/>
            <person name="Magnuson J.K."/>
            <person name="James T.Y."/>
            <person name="O'Malley M.A."/>
            <person name="Stajich J.E."/>
            <person name="Spatafora J.W."/>
            <person name="Visel A."/>
            <person name="Grigoriev I.V."/>
        </authorList>
    </citation>
    <scope>NUCLEOTIDE SEQUENCE [LARGE SCALE GENOMIC DNA]</scope>
    <source>
        <strain evidence="8 9">ATCC 12442</strain>
    </source>
</reference>
<comment type="caution">
    <text evidence="8">The sequence shown here is derived from an EMBL/GenBank/DDBJ whole genome shotgun (WGS) entry which is preliminary data.</text>
</comment>
<dbReference type="EMBL" id="MCFD01000007">
    <property type="protein sequence ID" value="ORX69754.1"/>
    <property type="molecule type" value="Genomic_DNA"/>
</dbReference>
<evidence type="ECO:0000313" key="8">
    <source>
        <dbReference type="EMBL" id="ORX69754.1"/>
    </source>
</evidence>
<dbReference type="RefSeq" id="XP_040743442.1">
    <property type="nucleotide sequence ID" value="XM_040887721.1"/>
</dbReference>
<evidence type="ECO:0000313" key="9">
    <source>
        <dbReference type="Proteomes" id="UP000193922"/>
    </source>
</evidence>
<evidence type="ECO:0000256" key="2">
    <source>
        <dbReference type="ARBA" id="ARBA00008573"/>
    </source>
</evidence>
<gene>
    <name evidence="8" type="ORF">DL89DRAFT_267913</name>
</gene>
<evidence type="ECO:0000256" key="1">
    <source>
        <dbReference type="ARBA" id="ARBA00004141"/>
    </source>
</evidence>
<sequence>MSDKDAFFLSAVGQLPRDQYPATNAVNAVFRRLDKVVLQSLPPHLHPLFVKLHCFCTRRTLALEKRLRLNPTFRLLLSVRIVPPEFAFMAAAASTVYALRYMYIHALDLLTNIVGIAYPTYQSILAIEYGDMMQAASKGELDMAMGETGPNLDKKQWLMYWAIYGVLTTADHWAGPILKLFPFYRVAKIAVLLWAQHHKYNGATWLYDTFVKPLLPPAIPATLSQNYTKAHQQRQRRQETEQQMSIGDVEGRHMEREEEEKDKEEEDEDEHIVESVPQAMTFSTLLMPSVWESQQQHHHPHYPQEQQTDKSAASSTPSLLAVAGPTRA</sequence>
<evidence type="ECO:0000256" key="6">
    <source>
        <dbReference type="RuleBase" id="RU362006"/>
    </source>
</evidence>
<keyword evidence="9" id="KW-1185">Reference proteome</keyword>
<accession>A0A1Y1W9B6</accession>
<dbReference type="PANTHER" id="PTHR12300:SF161">
    <property type="entry name" value="RECEPTOR EXPRESSION-ENHANCING PROTEIN"/>
    <property type="match status" value="1"/>
</dbReference>
<feature type="compositionally biased region" description="Polar residues" evidence="7">
    <location>
        <begin position="309"/>
        <end position="318"/>
    </location>
</feature>
<dbReference type="GO" id="GO:0016020">
    <property type="term" value="C:membrane"/>
    <property type="evidence" value="ECO:0007669"/>
    <property type="project" value="UniProtKB-SubCell"/>
</dbReference>